<evidence type="ECO:0000313" key="2">
    <source>
        <dbReference type="Proteomes" id="UP000242287"/>
    </source>
</evidence>
<dbReference type="AlphaFoldDB" id="A0A2A9NHP6"/>
<protein>
    <submittedName>
        <fullName evidence="1">Uncharacterized protein</fullName>
    </submittedName>
</protein>
<keyword evidence="2" id="KW-1185">Reference proteome</keyword>
<dbReference type="EMBL" id="KZ302092">
    <property type="protein sequence ID" value="PFH47777.1"/>
    <property type="molecule type" value="Genomic_DNA"/>
</dbReference>
<gene>
    <name evidence="1" type="ORF">AMATHDRAFT_66879</name>
</gene>
<proteinExistence type="predicted"/>
<reference evidence="1 2" key="1">
    <citation type="submission" date="2014-02" db="EMBL/GenBank/DDBJ databases">
        <title>Transposable element dynamics among asymbiotic and ectomycorrhizal Amanita fungi.</title>
        <authorList>
            <consortium name="DOE Joint Genome Institute"/>
            <person name="Hess J."/>
            <person name="Skrede I."/>
            <person name="Wolfe B."/>
            <person name="LaButti K."/>
            <person name="Ohm R.A."/>
            <person name="Grigoriev I.V."/>
            <person name="Pringle A."/>
        </authorList>
    </citation>
    <scope>NUCLEOTIDE SEQUENCE [LARGE SCALE GENOMIC DNA]</scope>
    <source>
        <strain evidence="1 2">SKay4041</strain>
    </source>
</reference>
<organism evidence="1 2">
    <name type="scientific">Amanita thiersii Skay4041</name>
    <dbReference type="NCBI Taxonomy" id="703135"/>
    <lineage>
        <taxon>Eukaryota</taxon>
        <taxon>Fungi</taxon>
        <taxon>Dikarya</taxon>
        <taxon>Basidiomycota</taxon>
        <taxon>Agaricomycotina</taxon>
        <taxon>Agaricomycetes</taxon>
        <taxon>Agaricomycetidae</taxon>
        <taxon>Agaricales</taxon>
        <taxon>Pluteineae</taxon>
        <taxon>Amanitaceae</taxon>
        <taxon>Amanita</taxon>
    </lineage>
</organism>
<name>A0A2A9NHP6_9AGAR</name>
<accession>A0A2A9NHP6</accession>
<dbReference type="Proteomes" id="UP000242287">
    <property type="component" value="Unassembled WGS sequence"/>
</dbReference>
<sequence length="196" mass="21785">MSLDFFYENTSSLIQYNEHWSAKRDTASNTTYHMASPGALCFIVTNYSPVLIVGFIKGLPGDKWSFRFTLGSGLPVTRTLISDGTGNHQLFYQTPRSSDGYPNDLQMTLISSPNITSSDEARSANLVGFMISPMHIMGFDDIFLDRVKNNATQVIYSPGWRHYSGSNHLFGGLYIPPSQGTATLMFNGIPTRCFVQ</sequence>
<evidence type="ECO:0000313" key="1">
    <source>
        <dbReference type="EMBL" id="PFH47777.1"/>
    </source>
</evidence>